<keyword evidence="5" id="KW-0732">Signal</keyword>
<dbReference type="InterPro" id="IPR035914">
    <property type="entry name" value="Sperma_CUB_dom_sf"/>
</dbReference>
<dbReference type="SMART" id="SM00042">
    <property type="entry name" value="CUB"/>
    <property type="match status" value="2"/>
</dbReference>
<feature type="domain" description="CUB" evidence="6">
    <location>
        <begin position="39"/>
        <end position="161"/>
    </location>
</feature>
<evidence type="ECO:0000256" key="5">
    <source>
        <dbReference type="SAM" id="SignalP"/>
    </source>
</evidence>
<sequence length="600" mass="65919">MKFVLFLQAALLCAASSLSQRVSLLNSEFLPEIDQETRCGATIEADAGTLVVPNVGQNIEPGSICIFTIHLQSTNNFRLNISNLDVSGDERDEDCSDAAVRIYSLTNLVPSDNGENYTFCNDSPPPPSGSLYLSGNLATVIYQSSLNASLNSGFTLNFEGIAFQPIQIIHESSYTSATSGLIRYPVEGEYAANRVTTWMIKTSDANPDLEMDVILQRIDIEECEANGNFSINEVCLCDALILYQVTRTGILEEKSRLCGSSESDIEIEGLGPNFIIAFFTDGIQVVGEGSGFEVLYKPHVEPTTTTQQPTSTTPQQTSTTPTAQPSSTTTQSPTTTRPPPTGNYSTECGGVLTGTQGLIEYKLTETYRSFERCLWTIRTPYRSRIRFDLIEGGWESEKDNIQIYTLNSTGVRSEHMFLFPTPDSVTLDGTVALVLFQSDVFNSGTGFSLSFTAKEGFDSSLLYYEDQHRVMGEVNGEIVRFPSDGLYRNMELSTLTFMMPLLPPYYSIQMNITSLNLGTVGVDGQCRDRLHAYKLDQSMVLPIVYHLVRVTPEEGICQSTDLNPGATFTTSYGIILILSTDQEGRSDGFELSLRSPVPPA</sequence>
<accession>A0ABP1Q206</accession>
<feature type="domain" description="CUB" evidence="6">
    <location>
        <begin position="348"/>
        <end position="454"/>
    </location>
</feature>
<dbReference type="SUPFAM" id="SSF49854">
    <property type="entry name" value="Spermadhesin, CUB domain"/>
    <property type="match status" value="2"/>
</dbReference>
<evidence type="ECO:0000256" key="1">
    <source>
        <dbReference type="ARBA" id="ARBA00022737"/>
    </source>
</evidence>
<dbReference type="InterPro" id="IPR000859">
    <property type="entry name" value="CUB_dom"/>
</dbReference>
<evidence type="ECO:0000313" key="8">
    <source>
        <dbReference type="Proteomes" id="UP001642540"/>
    </source>
</evidence>
<protein>
    <recommendedName>
        <fullName evidence="6">CUB domain-containing protein</fullName>
    </recommendedName>
</protein>
<dbReference type="Proteomes" id="UP001642540">
    <property type="component" value="Unassembled WGS sequence"/>
</dbReference>
<comment type="caution">
    <text evidence="7">The sequence shown here is derived from an EMBL/GenBank/DDBJ whole genome shotgun (WGS) entry which is preliminary data.</text>
</comment>
<feature type="chain" id="PRO_5046414731" description="CUB domain-containing protein" evidence="5">
    <location>
        <begin position="20"/>
        <end position="600"/>
    </location>
</feature>
<dbReference type="PANTHER" id="PTHR24251:SF30">
    <property type="entry name" value="MEMBRANE FRIZZLED-RELATED PROTEIN"/>
    <property type="match status" value="1"/>
</dbReference>
<dbReference type="EMBL" id="CAXLJM020000017">
    <property type="protein sequence ID" value="CAL8083977.1"/>
    <property type="molecule type" value="Genomic_DNA"/>
</dbReference>
<dbReference type="PANTHER" id="PTHR24251">
    <property type="entry name" value="OVOCHYMASE-RELATED"/>
    <property type="match status" value="1"/>
</dbReference>
<evidence type="ECO:0000256" key="2">
    <source>
        <dbReference type="ARBA" id="ARBA00023157"/>
    </source>
</evidence>
<keyword evidence="2" id="KW-1015">Disulfide bond</keyword>
<name>A0ABP1Q206_9HEXA</name>
<feature type="compositionally biased region" description="Low complexity" evidence="4">
    <location>
        <begin position="302"/>
        <end position="335"/>
    </location>
</feature>
<comment type="caution">
    <text evidence="3">Lacks conserved residue(s) required for the propagation of feature annotation.</text>
</comment>
<evidence type="ECO:0000313" key="7">
    <source>
        <dbReference type="EMBL" id="CAL8083977.1"/>
    </source>
</evidence>
<evidence type="ECO:0000256" key="4">
    <source>
        <dbReference type="SAM" id="MobiDB-lite"/>
    </source>
</evidence>
<evidence type="ECO:0000259" key="6">
    <source>
        <dbReference type="PROSITE" id="PS01180"/>
    </source>
</evidence>
<evidence type="ECO:0000256" key="3">
    <source>
        <dbReference type="PROSITE-ProRule" id="PRU00059"/>
    </source>
</evidence>
<organism evidence="7 8">
    <name type="scientific">Orchesella dallaii</name>
    <dbReference type="NCBI Taxonomy" id="48710"/>
    <lineage>
        <taxon>Eukaryota</taxon>
        <taxon>Metazoa</taxon>
        <taxon>Ecdysozoa</taxon>
        <taxon>Arthropoda</taxon>
        <taxon>Hexapoda</taxon>
        <taxon>Collembola</taxon>
        <taxon>Entomobryomorpha</taxon>
        <taxon>Entomobryoidea</taxon>
        <taxon>Orchesellidae</taxon>
        <taxon>Orchesellinae</taxon>
        <taxon>Orchesella</taxon>
    </lineage>
</organism>
<dbReference type="Gene3D" id="2.60.120.290">
    <property type="entry name" value="Spermadhesin, CUB domain"/>
    <property type="match status" value="2"/>
</dbReference>
<keyword evidence="8" id="KW-1185">Reference proteome</keyword>
<dbReference type="Pfam" id="PF00431">
    <property type="entry name" value="CUB"/>
    <property type="match status" value="1"/>
</dbReference>
<dbReference type="CDD" id="cd00041">
    <property type="entry name" value="CUB"/>
    <property type="match status" value="2"/>
</dbReference>
<reference evidence="7 8" key="1">
    <citation type="submission" date="2024-08" db="EMBL/GenBank/DDBJ databases">
        <authorList>
            <person name="Cucini C."/>
            <person name="Frati F."/>
        </authorList>
    </citation>
    <scope>NUCLEOTIDE SEQUENCE [LARGE SCALE GENOMIC DNA]</scope>
</reference>
<feature type="region of interest" description="Disordered" evidence="4">
    <location>
        <begin position="301"/>
        <end position="349"/>
    </location>
</feature>
<proteinExistence type="predicted"/>
<feature type="domain" description="CUB" evidence="6">
    <location>
        <begin position="171"/>
        <end position="299"/>
    </location>
</feature>
<gene>
    <name evidence="7" type="ORF">ODALV1_LOCUS5655</name>
</gene>
<dbReference type="PROSITE" id="PS01180">
    <property type="entry name" value="CUB"/>
    <property type="match status" value="3"/>
</dbReference>
<feature type="signal peptide" evidence="5">
    <location>
        <begin position="1"/>
        <end position="19"/>
    </location>
</feature>
<keyword evidence="1" id="KW-0677">Repeat</keyword>